<evidence type="ECO:0000313" key="1">
    <source>
        <dbReference type="EMBL" id="UUX35335.1"/>
    </source>
</evidence>
<reference evidence="1 2" key="1">
    <citation type="submission" date="2022-08" db="EMBL/GenBank/DDBJ databases">
        <title>Aerococcaceae sp. nov isolated from spoiled eye mask.</title>
        <authorList>
            <person name="Zhou G."/>
            <person name="Xie X.-B."/>
            <person name="Shi Q.-S."/>
            <person name="Wang Y.-S."/>
            <person name="Wen X."/>
            <person name="Peng H."/>
            <person name="Yang X.-J."/>
            <person name="Tao H.-B."/>
            <person name="Huang X.-M."/>
        </authorList>
    </citation>
    <scope>NUCLEOTIDE SEQUENCE [LARGE SCALE GENOMIC DNA]</scope>
    <source>
        <strain evidence="2">DM20194951</strain>
    </source>
</reference>
<dbReference type="EMBL" id="CP102453">
    <property type="protein sequence ID" value="UUX35335.1"/>
    <property type="molecule type" value="Genomic_DNA"/>
</dbReference>
<name>A0ABY5P9Q7_9LACT</name>
<accession>A0ABY5P9Q7</accession>
<keyword evidence="2" id="KW-1185">Reference proteome</keyword>
<proteinExistence type="predicted"/>
<sequence length="62" mass="6901">MVGIGVDDSVDGRRFYGTSAKRISRTSLRKESRQMVGIGVDASLAGRRFYGTSAKWICRTSW</sequence>
<dbReference type="RefSeq" id="WP_313794824.1">
    <property type="nucleotide sequence ID" value="NZ_CP102453.1"/>
</dbReference>
<evidence type="ECO:0000313" key="2">
    <source>
        <dbReference type="Proteomes" id="UP001315967"/>
    </source>
</evidence>
<protein>
    <submittedName>
        <fullName evidence="1">Uncharacterized protein</fullName>
    </submittedName>
</protein>
<gene>
    <name evidence="1" type="ORF">NRE15_06735</name>
</gene>
<dbReference type="Proteomes" id="UP001315967">
    <property type="component" value="Chromosome"/>
</dbReference>
<organism evidence="1 2">
    <name type="scientific">Fundicoccus culcitae</name>
    <dbReference type="NCBI Taxonomy" id="2969821"/>
    <lineage>
        <taxon>Bacteria</taxon>
        <taxon>Bacillati</taxon>
        <taxon>Bacillota</taxon>
        <taxon>Bacilli</taxon>
        <taxon>Lactobacillales</taxon>
        <taxon>Aerococcaceae</taxon>
        <taxon>Fundicoccus</taxon>
    </lineage>
</organism>